<protein>
    <recommendedName>
        <fullName evidence="6">Carbohydrate metabolism domain-containing protein</fullName>
    </recommendedName>
</protein>
<dbReference type="Proteomes" id="UP000283538">
    <property type="component" value="Unassembled WGS sequence"/>
</dbReference>
<dbReference type="Gene3D" id="2.60.40.2340">
    <property type="match status" value="1"/>
</dbReference>
<feature type="domain" description="Putative carbohydrate metabolism" evidence="2">
    <location>
        <begin position="266"/>
        <end position="508"/>
    </location>
</feature>
<organism evidence="4 5">
    <name type="scientific">Bacteroides eggerthii</name>
    <dbReference type="NCBI Taxonomy" id="28111"/>
    <lineage>
        <taxon>Bacteria</taxon>
        <taxon>Pseudomonadati</taxon>
        <taxon>Bacteroidota</taxon>
        <taxon>Bacteroidia</taxon>
        <taxon>Bacteroidales</taxon>
        <taxon>Bacteroidaceae</taxon>
        <taxon>Bacteroides</taxon>
    </lineage>
</organism>
<feature type="signal peptide" evidence="1">
    <location>
        <begin position="1"/>
        <end position="19"/>
    </location>
</feature>
<evidence type="ECO:0000256" key="1">
    <source>
        <dbReference type="SAM" id="SignalP"/>
    </source>
</evidence>
<evidence type="ECO:0000313" key="5">
    <source>
        <dbReference type="Proteomes" id="UP000283538"/>
    </source>
</evidence>
<comment type="caution">
    <text evidence="4">The sequence shown here is derived from an EMBL/GenBank/DDBJ whole genome shotgun (WGS) entry which is preliminary data.</text>
</comment>
<reference evidence="4 5" key="1">
    <citation type="submission" date="2018-08" db="EMBL/GenBank/DDBJ databases">
        <title>A genome reference for cultivated species of the human gut microbiota.</title>
        <authorList>
            <person name="Zou Y."/>
            <person name="Xue W."/>
            <person name="Luo G."/>
        </authorList>
    </citation>
    <scope>NUCLEOTIDE SEQUENCE [LARGE SCALE GENOMIC DNA]</scope>
    <source>
        <strain evidence="4 5">AM26-26AC</strain>
    </source>
</reference>
<feature type="chain" id="PRO_5019485091" description="Carbohydrate metabolism domain-containing protein" evidence="1">
    <location>
        <begin position="20"/>
        <end position="510"/>
    </location>
</feature>
<dbReference type="Pfam" id="PF13201">
    <property type="entry name" value="PCMD"/>
    <property type="match status" value="1"/>
</dbReference>
<dbReference type="InterPro" id="IPR025112">
    <property type="entry name" value="PCMD"/>
</dbReference>
<evidence type="ECO:0000259" key="2">
    <source>
        <dbReference type="Pfam" id="PF13201"/>
    </source>
</evidence>
<dbReference type="Gene3D" id="2.60.120.890">
    <property type="entry name" value="BT2081, beta-jelly-roll domain"/>
    <property type="match status" value="1"/>
</dbReference>
<accession>A0A414MHT6</accession>
<evidence type="ECO:0000313" key="4">
    <source>
        <dbReference type="EMBL" id="RHF11099.1"/>
    </source>
</evidence>
<sequence length="510" mass="55142">MKKNLFYLFALICSMSLFTACSDDDDPDYSKVIEEEIAGNYKGTLDIKLDGTTIASSLPKNITISKAGNSAINLLLADFTLMTMDLGDIELKNCQLSQKDNSYSFTGTQSLSIDQYQLTADVKAAGTIEDGKITVLLDIAAKLNGASQKVQVTYTGTKLTGSESSEAKITAFTFDSKFVTEQPVINEEEGTIIFKVDEKATAADLSALVPVITISEGAVVTPGSGEAKDFSNGNRVAYTVLSEDYSQTKTYTAFVAGTQKVKEYSFDEWSKDTSNSEEHLQFPVIGTDYRNQLWTSCNQAVMLIKSLGMLGGITYTGDYPVRPTDDAISGKAILMESVFTTGGAIFGTPVPKVTAATVFTGTFNAMAAVTEGDAMLSTKFGVMFSDKPLEVKGSFKYTAGTPFYNKEGVEIDKKDECALSAVLYEVEDEKETLHGGNIYTAGNIVASAIFYSGDQKEYTPFSLKLIYHKEYDATKKYKFAVIFSASKDGAAYEAAVGSKLLVDNVSIICE</sequence>
<dbReference type="PROSITE" id="PS51257">
    <property type="entry name" value="PROKAR_LIPOPROTEIN"/>
    <property type="match status" value="1"/>
</dbReference>
<dbReference type="EMBL" id="QSLA01000003">
    <property type="protein sequence ID" value="RHF11099.1"/>
    <property type="molecule type" value="Genomic_DNA"/>
</dbReference>
<proteinExistence type="predicted"/>
<evidence type="ECO:0000259" key="3">
    <source>
        <dbReference type="Pfam" id="PF13944"/>
    </source>
</evidence>
<dbReference type="Gene3D" id="2.40.128.350">
    <property type="match status" value="1"/>
</dbReference>
<name>A0A414MHT6_9BACE</name>
<dbReference type="InterPro" id="IPR038653">
    <property type="entry name" value="Put_CMD_sf"/>
</dbReference>
<feature type="domain" description="Lipocalin-like" evidence="3">
    <location>
        <begin position="37"/>
        <end position="157"/>
    </location>
</feature>
<dbReference type="InterPro" id="IPR024311">
    <property type="entry name" value="Lipocalin-like"/>
</dbReference>
<evidence type="ECO:0008006" key="6">
    <source>
        <dbReference type="Google" id="ProtNLM"/>
    </source>
</evidence>
<dbReference type="Pfam" id="PF13944">
    <property type="entry name" value="Calycin_like"/>
    <property type="match status" value="1"/>
</dbReference>
<gene>
    <name evidence="4" type="ORF">DW701_04180</name>
</gene>
<dbReference type="AlphaFoldDB" id="A0A414MHT6"/>
<keyword evidence="1" id="KW-0732">Signal</keyword>
<dbReference type="RefSeq" id="WP_118226569.1">
    <property type="nucleotide sequence ID" value="NZ_JAHPXF010000031.1"/>
</dbReference>